<evidence type="ECO:0000313" key="1">
    <source>
        <dbReference type="EMBL" id="KAJ4718305.1"/>
    </source>
</evidence>
<proteinExistence type="predicted"/>
<dbReference type="EMBL" id="CM051398">
    <property type="protein sequence ID" value="KAJ4718305.1"/>
    <property type="molecule type" value="Genomic_DNA"/>
</dbReference>
<name>A0ACC1Y703_MELAZ</name>
<keyword evidence="2" id="KW-1185">Reference proteome</keyword>
<sequence>MGNIFAISIPTDQILSCFQDCTVKKATYICQLEDNLDSLKTSLQDLIQAKNDLMTRILIAEQQQMKRLNKVQLWLTRVDYAEIEVGELQKAGTKEIQNLCVGSCCSKNLKSSLQVGAKSSQKAATRRFLESSRS</sequence>
<reference evidence="1 2" key="1">
    <citation type="journal article" date="2023" name="Science">
        <title>Complex scaffold remodeling in plant triterpene biosynthesis.</title>
        <authorList>
            <person name="De La Pena R."/>
            <person name="Hodgson H."/>
            <person name="Liu J.C."/>
            <person name="Stephenson M.J."/>
            <person name="Martin A.C."/>
            <person name="Owen C."/>
            <person name="Harkess A."/>
            <person name="Leebens-Mack J."/>
            <person name="Jimenez L.E."/>
            <person name="Osbourn A."/>
            <person name="Sattely E.S."/>
        </authorList>
    </citation>
    <scope>NUCLEOTIDE SEQUENCE [LARGE SCALE GENOMIC DNA]</scope>
    <source>
        <strain evidence="2">cv. JPN11</strain>
        <tissue evidence="1">Leaf</tissue>
    </source>
</reference>
<accession>A0ACC1Y703</accession>
<protein>
    <submittedName>
        <fullName evidence="1">NBS-LRR type disease resistance protein</fullName>
    </submittedName>
</protein>
<dbReference type="Proteomes" id="UP001164539">
    <property type="component" value="Chromosome 5"/>
</dbReference>
<comment type="caution">
    <text evidence="1">The sequence shown here is derived from an EMBL/GenBank/DDBJ whole genome shotgun (WGS) entry which is preliminary data.</text>
</comment>
<gene>
    <name evidence="1" type="ORF">OWV82_010004</name>
</gene>
<evidence type="ECO:0000313" key="2">
    <source>
        <dbReference type="Proteomes" id="UP001164539"/>
    </source>
</evidence>
<organism evidence="1 2">
    <name type="scientific">Melia azedarach</name>
    <name type="common">Chinaberry tree</name>
    <dbReference type="NCBI Taxonomy" id="155640"/>
    <lineage>
        <taxon>Eukaryota</taxon>
        <taxon>Viridiplantae</taxon>
        <taxon>Streptophyta</taxon>
        <taxon>Embryophyta</taxon>
        <taxon>Tracheophyta</taxon>
        <taxon>Spermatophyta</taxon>
        <taxon>Magnoliopsida</taxon>
        <taxon>eudicotyledons</taxon>
        <taxon>Gunneridae</taxon>
        <taxon>Pentapetalae</taxon>
        <taxon>rosids</taxon>
        <taxon>malvids</taxon>
        <taxon>Sapindales</taxon>
        <taxon>Meliaceae</taxon>
        <taxon>Melia</taxon>
    </lineage>
</organism>